<gene>
    <name evidence="6" type="ORF">F7018_11075</name>
</gene>
<dbReference type="SUPFAM" id="SSF55874">
    <property type="entry name" value="ATPase domain of HSP90 chaperone/DNA topoisomerase II/histidine kinase"/>
    <property type="match status" value="1"/>
</dbReference>
<dbReference type="GO" id="GO:0000155">
    <property type="term" value="F:phosphorelay sensor kinase activity"/>
    <property type="evidence" value="ECO:0007669"/>
    <property type="project" value="InterPro"/>
</dbReference>
<keyword evidence="4" id="KW-0732">Signal</keyword>
<dbReference type="EMBL" id="WAAU01000014">
    <property type="protein sequence ID" value="KAB1157459.1"/>
    <property type="molecule type" value="Genomic_DNA"/>
</dbReference>
<evidence type="ECO:0000259" key="5">
    <source>
        <dbReference type="Pfam" id="PF06580"/>
    </source>
</evidence>
<feature type="repeat" description="TPR" evidence="1">
    <location>
        <begin position="170"/>
        <end position="203"/>
    </location>
</feature>
<organism evidence="6 7">
    <name type="scientific">Tenacibaculum aiptasiae</name>
    <dbReference type="NCBI Taxonomy" id="426481"/>
    <lineage>
        <taxon>Bacteria</taxon>
        <taxon>Pseudomonadati</taxon>
        <taxon>Bacteroidota</taxon>
        <taxon>Flavobacteriia</taxon>
        <taxon>Flavobacteriales</taxon>
        <taxon>Flavobacteriaceae</taxon>
        <taxon>Tenacibaculum</taxon>
    </lineage>
</organism>
<keyword evidence="3" id="KW-1133">Transmembrane helix</keyword>
<dbReference type="PANTHER" id="PTHR34220">
    <property type="entry name" value="SENSOR HISTIDINE KINASE YPDA"/>
    <property type="match status" value="1"/>
</dbReference>
<keyword evidence="1" id="KW-0802">TPR repeat</keyword>
<accession>A0A7J5AKE4</accession>
<dbReference type="InterPro" id="IPR019734">
    <property type="entry name" value="TPR_rpt"/>
</dbReference>
<dbReference type="SUPFAM" id="SSF48452">
    <property type="entry name" value="TPR-like"/>
    <property type="match status" value="2"/>
</dbReference>
<proteinExistence type="predicted"/>
<dbReference type="Pfam" id="PF06580">
    <property type="entry name" value="His_kinase"/>
    <property type="match status" value="1"/>
</dbReference>
<keyword evidence="6" id="KW-0418">Kinase</keyword>
<dbReference type="InterPro" id="IPR036890">
    <property type="entry name" value="HATPase_C_sf"/>
</dbReference>
<dbReference type="RefSeq" id="WP_150900125.1">
    <property type="nucleotide sequence ID" value="NZ_WAAU01000014.1"/>
</dbReference>
<sequence>MNKKIYILLALLLLNVCVVFSQNKENIAKEFSVKVKVVDDDSGDAIENADVSVNGRRFLFSNSEQRYIVKARSNDELVVAHPDFMTVYYTIKDNEDIKVLVENFEGEKKSKYSLNKISFKSSKKRARKREANLFNKYFDSVKFYKEKNLDKSLTFVEKMLNESETKRRKSVSYKELGEIYTYWKQYDLAIENYKASIKEVTDNKVLLLLAKTELLALKNGDARRNYKKALKGKLSKYDRLLANEGLGDTYKNLQEFNRAIGSYKNALKIAQENQIKSKITDLNASLAEVYVKLGKEKKADSLFKNSLDFAYDNAGRTFNSLKVQQKVADYYNQAQRYDDEIDLRKESLKNAKNIIVNEEDKESQVDSITSQKINYKIGNAYIQKEEYNEAIPYLKKSIEEADKNEDIIIQKDATRKLSEVLESVGNNKGALEAYQSYVKLVDTLYSRKEQEIQQIKRFGRRIAESQNRISSLEKDKELADNKIDLAYKDQQLTQESNKRQELIIYSLLAGILLMCLLAYFMHRTNKEQKLANNLLALKSMRSQMNPHFIFNALNSVNNFIAVNDERSANRYLSEFSVLMRSVLENSDEDFISLTKEIELLELYVKLEHNRFKDKFEYLISVDEKIKLDTYTIPPMLLQPYIENAIWHGLRYKKEKGNLVISMNQYDEKSIVITIQDDGVGRKKSKEMKTKHQLKQKSKGMSTIQNRIAILNDMYKDRIAVSISDLLEDGSGTKVKMILKRNEQ</sequence>
<feature type="domain" description="Signal transduction histidine kinase internal region" evidence="5">
    <location>
        <begin position="537"/>
        <end position="615"/>
    </location>
</feature>
<dbReference type="Proteomes" id="UP000467305">
    <property type="component" value="Unassembled WGS sequence"/>
</dbReference>
<evidence type="ECO:0000256" key="1">
    <source>
        <dbReference type="PROSITE-ProRule" id="PRU00339"/>
    </source>
</evidence>
<feature type="transmembrane region" description="Helical" evidence="3">
    <location>
        <begin position="502"/>
        <end position="520"/>
    </location>
</feature>
<evidence type="ECO:0000313" key="7">
    <source>
        <dbReference type="Proteomes" id="UP000467305"/>
    </source>
</evidence>
<keyword evidence="3" id="KW-0472">Membrane</keyword>
<evidence type="ECO:0000256" key="3">
    <source>
        <dbReference type="SAM" id="Phobius"/>
    </source>
</evidence>
<keyword evidence="7" id="KW-1185">Reference proteome</keyword>
<protein>
    <submittedName>
        <fullName evidence="6">Sensor histidine kinase</fullName>
    </submittedName>
</protein>
<feature type="repeat" description="TPR" evidence="1">
    <location>
        <begin position="371"/>
        <end position="404"/>
    </location>
</feature>
<reference evidence="6 7" key="1">
    <citation type="submission" date="2019-09" db="EMBL/GenBank/DDBJ databases">
        <authorList>
            <person name="Cao W.R."/>
        </authorList>
    </citation>
    <scope>NUCLEOTIDE SEQUENCE [LARGE SCALE GENOMIC DNA]</scope>
    <source>
        <strain evidence="7">a4</strain>
    </source>
</reference>
<evidence type="ECO:0000256" key="2">
    <source>
        <dbReference type="SAM" id="Coils"/>
    </source>
</evidence>
<feature type="chain" id="PRO_5029493931" evidence="4">
    <location>
        <begin position="22"/>
        <end position="743"/>
    </location>
</feature>
<dbReference type="InterPro" id="IPR010559">
    <property type="entry name" value="Sig_transdc_His_kin_internal"/>
</dbReference>
<feature type="signal peptide" evidence="4">
    <location>
        <begin position="1"/>
        <end position="21"/>
    </location>
</feature>
<dbReference type="PROSITE" id="PS50005">
    <property type="entry name" value="TPR"/>
    <property type="match status" value="3"/>
</dbReference>
<comment type="caution">
    <text evidence="6">The sequence shown here is derived from an EMBL/GenBank/DDBJ whole genome shotgun (WGS) entry which is preliminary data.</text>
</comment>
<feature type="repeat" description="TPR" evidence="1">
    <location>
        <begin position="240"/>
        <end position="273"/>
    </location>
</feature>
<evidence type="ECO:0000256" key="4">
    <source>
        <dbReference type="SAM" id="SignalP"/>
    </source>
</evidence>
<keyword evidence="3" id="KW-0812">Transmembrane</keyword>
<dbReference type="PANTHER" id="PTHR34220:SF7">
    <property type="entry name" value="SENSOR HISTIDINE KINASE YPDA"/>
    <property type="match status" value="1"/>
</dbReference>
<dbReference type="SMART" id="SM00028">
    <property type="entry name" value="TPR"/>
    <property type="match status" value="4"/>
</dbReference>
<dbReference type="OrthoDB" id="6190788at2"/>
<feature type="coiled-coil region" evidence="2">
    <location>
        <begin position="448"/>
        <end position="482"/>
    </location>
</feature>
<dbReference type="Gene3D" id="1.25.40.10">
    <property type="entry name" value="Tetratricopeptide repeat domain"/>
    <property type="match status" value="3"/>
</dbReference>
<dbReference type="GO" id="GO:0016020">
    <property type="term" value="C:membrane"/>
    <property type="evidence" value="ECO:0007669"/>
    <property type="project" value="InterPro"/>
</dbReference>
<evidence type="ECO:0000313" key="6">
    <source>
        <dbReference type="EMBL" id="KAB1157459.1"/>
    </source>
</evidence>
<dbReference type="InterPro" id="IPR050640">
    <property type="entry name" value="Bact_2-comp_sensor_kinase"/>
</dbReference>
<dbReference type="InterPro" id="IPR011990">
    <property type="entry name" value="TPR-like_helical_dom_sf"/>
</dbReference>
<name>A0A7J5AKE4_9FLAO</name>
<keyword evidence="6" id="KW-0808">Transferase</keyword>
<dbReference type="Pfam" id="PF13181">
    <property type="entry name" value="TPR_8"/>
    <property type="match status" value="2"/>
</dbReference>
<keyword evidence="2" id="KW-0175">Coiled coil</keyword>
<dbReference type="AlphaFoldDB" id="A0A7J5AKE4"/>
<dbReference type="Gene3D" id="3.30.565.10">
    <property type="entry name" value="Histidine kinase-like ATPase, C-terminal domain"/>
    <property type="match status" value="1"/>
</dbReference>